<evidence type="ECO:0000256" key="5">
    <source>
        <dbReference type="ARBA" id="ARBA00023136"/>
    </source>
</evidence>
<dbReference type="InterPro" id="IPR003740">
    <property type="entry name" value="YitT"/>
</dbReference>
<dbReference type="OrthoDB" id="1758221at2"/>
<dbReference type="Proteomes" id="UP000260812">
    <property type="component" value="Unassembled WGS sequence"/>
</dbReference>
<protein>
    <submittedName>
        <fullName evidence="9">YitT family protein</fullName>
    </submittedName>
</protein>
<organism evidence="9 11">
    <name type="scientific">Eisenbergiella massiliensis</name>
    <dbReference type="NCBI Taxonomy" id="1720294"/>
    <lineage>
        <taxon>Bacteria</taxon>
        <taxon>Bacillati</taxon>
        <taxon>Bacillota</taxon>
        <taxon>Clostridia</taxon>
        <taxon>Lachnospirales</taxon>
        <taxon>Lachnospiraceae</taxon>
        <taxon>Eisenbergiella</taxon>
    </lineage>
</organism>
<accession>A0A3E3IEC1</accession>
<dbReference type="Pfam" id="PF10035">
    <property type="entry name" value="DUF2179"/>
    <property type="match status" value="1"/>
</dbReference>
<sequence length="293" mass="31779">MQKKWMNAAEKLGMIIFGNLLYALAVTLFIMPNHLITGGTTGLALFFYRTAGIPVSAFVSVFNITMFLLGAWVLGKQFALTTVLSTVIYPLLLGLLEGAGITGFVTEERLVAVLYAGLLIGAGIGVVMRAGASTGGMDIPALILKKKKNINVSAVIYLCDCIILALQMSASDAGSILYGILLIAVYTLVLDKVLMLGGARMQVKIVSREHDAINRLLAEKIDCGTSLLHMETGFLHQEQNMVLAVISNRDLPKVNQLVLEVDPEAFMIVSQINEVRGRGFTLSKLYRKDAQNK</sequence>
<dbReference type="PANTHER" id="PTHR33545:SF5">
    <property type="entry name" value="UPF0750 MEMBRANE PROTEIN YITT"/>
    <property type="match status" value="1"/>
</dbReference>
<dbReference type="EMBL" id="QVLV01000004">
    <property type="protein sequence ID" value="RGE62610.1"/>
    <property type="molecule type" value="Genomic_DNA"/>
</dbReference>
<feature type="transmembrane region" description="Helical" evidence="6">
    <location>
        <begin position="112"/>
        <end position="130"/>
    </location>
</feature>
<dbReference type="Pfam" id="PF02588">
    <property type="entry name" value="YitT_membrane"/>
    <property type="match status" value="1"/>
</dbReference>
<keyword evidence="4 6" id="KW-1133">Transmembrane helix</keyword>
<dbReference type="GeneID" id="97986909"/>
<feature type="domain" description="DUF2179" evidence="7">
    <location>
        <begin position="224"/>
        <end position="277"/>
    </location>
</feature>
<dbReference type="GO" id="GO:0005886">
    <property type="term" value="C:plasma membrane"/>
    <property type="evidence" value="ECO:0007669"/>
    <property type="project" value="UniProtKB-SubCell"/>
</dbReference>
<dbReference type="PANTHER" id="PTHR33545">
    <property type="entry name" value="UPF0750 MEMBRANE PROTEIN YITT-RELATED"/>
    <property type="match status" value="1"/>
</dbReference>
<evidence type="ECO:0000259" key="7">
    <source>
        <dbReference type="Pfam" id="PF10035"/>
    </source>
</evidence>
<dbReference type="Proteomes" id="UP000261166">
    <property type="component" value="Unassembled WGS sequence"/>
</dbReference>
<feature type="transmembrane region" description="Helical" evidence="6">
    <location>
        <begin position="87"/>
        <end position="106"/>
    </location>
</feature>
<feature type="transmembrane region" description="Helical" evidence="6">
    <location>
        <begin position="12"/>
        <end position="31"/>
    </location>
</feature>
<feature type="transmembrane region" description="Helical" evidence="6">
    <location>
        <begin position="51"/>
        <end position="75"/>
    </location>
</feature>
<comment type="subcellular location">
    <subcellularLocation>
        <location evidence="1">Cell membrane</location>
        <topology evidence="1">Multi-pass membrane protein</topology>
    </subcellularLocation>
</comment>
<evidence type="ECO:0000256" key="4">
    <source>
        <dbReference type="ARBA" id="ARBA00022989"/>
    </source>
</evidence>
<evidence type="ECO:0000313" key="11">
    <source>
        <dbReference type="Proteomes" id="UP000261166"/>
    </source>
</evidence>
<dbReference type="CDD" id="cd16380">
    <property type="entry name" value="YitT_C"/>
    <property type="match status" value="1"/>
</dbReference>
<evidence type="ECO:0000313" key="8">
    <source>
        <dbReference type="EMBL" id="RGE62610.1"/>
    </source>
</evidence>
<name>A0A3E3IEC1_9FIRM</name>
<evidence type="ECO:0000256" key="1">
    <source>
        <dbReference type="ARBA" id="ARBA00004651"/>
    </source>
</evidence>
<dbReference type="InterPro" id="IPR015867">
    <property type="entry name" value="N-reg_PII/ATP_PRibTrfase_C"/>
</dbReference>
<evidence type="ECO:0000256" key="2">
    <source>
        <dbReference type="ARBA" id="ARBA00022475"/>
    </source>
</evidence>
<evidence type="ECO:0000256" key="6">
    <source>
        <dbReference type="SAM" id="Phobius"/>
    </source>
</evidence>
<dbReference type="AlphaFoldDB" id="A0A3E3IEC1"/>
<dbReference type="InterPro" id="IPR051461">
    <property type="entry name" value="UPF0750_membrane"/>
</dbReference>
<evidence type="ECO:0000313" key="10">
    <source>
        <dbReference type="Proteomes" id="UP000260812"/>
    </source>
</evidence>
<gene>
    <name evidence="9" type="ORF">DWY69_26270</name>
    <name evidence="8" type="ORF">DXC51_08460</name>
</gene>
<dbReference type="RefSeq" id="WP_117531567.1">
    <property type="nucleotide sequence ID" value="NZ_JBKVAZ010000010.1"/>
</dbReference>
<reference evidence="9 11" key="1">
    <citation type="submission" date="2018-08" db="EMBL/GenBank/DDBJ databases">
        <title>A genome reference for cultivated species of the human gut microbiota.</title>
        <authorList>
            <person name="Zou Y."/>
            <person name="Xue W."/>
            <person name="Luo G."/>
        </authorList>
    </citation>
    <scope>NUCLEOTIDE SEQUENCE [LARGE SCALE GENOMIC DNA]</scope>
    <source>
        <strain evidence="9 11">AF26-4BH</strain>
        <strain evidence="8">TF05-5AC</strain>
    </source>
</reference>
<proteinExistence type="predicted"/>
<feature type="transmembrane region" description="Helical" evidence="6">
    <location>
        <begin position="150"/>
        <end position="170"/>
    </location>
</feature>
<dbReference type="EMBL" id="QVLU01000036">
    <property type="protein sequence ID" value="RGE65372.1"/>
    <property type="molecule type" value="Genomic_DNA"/>
</dbReference>
<dbReference type="InterPro" id="IPR019264">
    <property type="entry name" value="DUF2179"/>
</dbReference>
<keyword evidence="10" id="KW-1185">Reference proteome</keyword>
<evidence type="ECO:0000313" key="9">
    <source>
        <dbReference type="EMBL" id="RGE65372.1"/>
    </source>
</evidence>
<keyword evidence="3 6" id="KW-0812">Transmembrane</keyword>
<keyword evidence="2" id="KW-1003">Cell membrane</keyword>
<dbReference type="PIRSF" id="PIRSF006483">
    <property type="entry name" value="Membrane_protein_YitT"/>
    <property type="match status" value="1"/>
</dbReference>
<dbReference type="Gene3D" id="3.30.70.120">
    <property type="match status" value="1"/>
</dbReference>
<comment type="caution">
    <text evidence="9">The sequence shown here is derived from an EMBL/GenBank/DDBJ whole genome shotgun (WGS) entry which is preliminary data.</text>
</comment>
<evidence type="ECO:0000256" key="3">
    <source>
        <dbReference type="ARBA" id="ARBA00022692"/>
    </source>
</evidence>
<feature type="transmembrane region" description="Helical" evidence="6">
    <location>
        <begin position="176"/>
        <end position="194"/>
    </location>
</feature>
<keyword evidence="5 6" id="KW-0472">Membrane</keyword>